<dbReference type="KEGG" id="soy:115886682"/>
<feature type="transmembrane region" description="Helical" evidence="3">
    <location>
        <begin position="555"/>
        <end position="580"/>
    </location>
</feature>
<protein>
    <submittedName>
        <fullName evidence="5 6">Uncharacterized protein LOC115886682</fullName>
    </submittedName>
</protein>
<dbReference type="PROSITE" id="PS51450">
    <property type="entry name" value="LRR"/>
    <property type="match status" value="1"/>
</dbReference>
<dbReference type="InterPro" id="IPR003591">
    <property type="entry name" value="Leu-rich_rpt_typical-subtyp"/>
</dbReference>
<evidence type="ECO:0000256" key="1">
    <source>
        <dbReference type="ARBA" id="ARBA00022614"/>
    </source>
</evidence>
<organism evidence="4 5">
    <name type="scientific">Sitophilus oryzae</name>
    <name type="common">Rice weevil</name>
    <name type="synonym">Curculio oryzae</name>
    <dbReference type="NCBI Taxonomy" id="7048"/>
    <lineage>
        <taxon>Eukaryota</taxon>
        <taxon>Metazoa</taxon>
        <taxon>Ecdysozoa</taxon>
        <taxon>Arthropoda</taxon>
        <taxon>Hexapoda</taxon>
        <taxon>Insecta</taxon>
        <taxon>Pterygota</taxon>
        <taxon>Neoptera</taxon>
        <taxon>Endopterygota</taxon>
        <taxon>Coleoptera</taxon>
        <taxon>Polyphaga</taxon>
        <taxon>Cucujiformia</taxon>
        <taxon>Curculionidae</taxon>
        <taxon>Dryophthorinae</taxon>
        <taxon>Sitophilus</taxon>
    </lineage>
</organism>
<reference evidence="5 6" key="1">
    <citation type="submission" date="2025-04" db="UniProtKB">
        <authorList>
            <consortium name="RefSeq"/>
        </authorList>
    </citation>
    <scope>IDENTIFICATION</scope>
    <source>
        <tissue evidence="5 6">Gonads</tissue>
    </source>
</reference>
<dbReference type="Gene3D" id="3.80.10.10">
    <property type="entry name" value="Ribonuclease Inhibitor"/>
    <property type="match status" value="1"/>
</dbReference>
<keyword evidence="3" id="KW-0812">Transmembrane</keyword>
<keyword evidence="3" id="KW-0472">Membrane</keyword>
<dbReference type="PANTHER" id="PTHR24366">
    <property type="entry name" value="IG(IMMUNOGLOBULIN) AND LRR(LEUCINE RICH REPEAT) DOMAINS"/>
    <property type="match status" value="1"/>
</dbReference>
<dbReference type="AlphaFoldDB" id="A0A6J2YFZ3"/>
<accession>A0A6J2YFZ3</accession>
<dbReference type="RefSeq" id="XP_030761801.1">
    <property type="nucleotide sequence ID" value="XM_030905941.1"/>
</dbReference>
<sequence>MHTDGNKKIVSISFVLIILIIMVIIIPFVLIYEDEENINTSSLYLNQYNNTIDTIESFTIHDDIEKHSAFLSINSDKNNITIRSLQIYQNFTYNDDNNDTLCQNKYECSIACIGGNIPDVVRSIKNITMEKDSNCTGSYKLRLFKTQFVNNTITKGWLSSLKNISIELLTIAKTDLKELGSASFSGIPFNKSLLNLSLVETKICHLNKQSFDGSLLSSFAFEFSALGQSVDVEEDLLNDTAQYIEYISFNYALNNVESLKNLSGKASSFSKLQALNLSYNSLTMIPNTLFLNSPNLISLNLSYCGIQEINDNTFNNLRKLQLLDISNNDLETLKESLFFTLNNLLTLNIENNSLKCDCDLEWIKNFLNNQKSQNLPKCRYNSTWKGINEFEFCPESIFSTYSDELVPTLPSTEGKNSTEYIFLTIQCKNLKDCSSDDEMVTKNSIKEAVFKKRNINYVISETENGSSYIIRLKGDLQSTDYLIWTNTNDENDYGCVYELDDDDITMNLAFDTTYTICIASNDSTDSFSVIVEDCSALKTLPPWSERTLLYKNQELVLISSIIFSFIFTIILTVVVTYFIIKNKPQLIRSKKRVVEIGKEGHSDVSGIYSLNTCTDLPDRKPSALSLSTTLEGYLTPKMCTGKILHAVYEGMDYVRTAVENKYNDVYEAPPLPPNHPSERKK</sequence>
<dbReference type="GeneID" id="115886682"/>
<dbReference type="Proteomes" id="UP000504635">
    <property type="component" value="Unplaced"/>
</dbReference>
<keyword evidence="1" id="KW-0433">Leucine-rich repeat</keyword>
<dbReference type="OrthoDB" id="26525at2759"/>
<evidence type="ECO:0000256" key="2">
    <source>
        <dbReference type="ARBA" id="ARBA00022737"/>
    </source>
</evidence>
<dbReference type="PANTHER" id="PTHR24366:SF165">
    <property type="entry name" value="LEUCINE-RICH TENDON-SPECIFIC PROTEIN, ISOFORM C"/>
    <property type="match status" value="1"/>
</dbReference>
<keyword evidence="4" id="KW-1185">Reference proteome</keyword>
<feature type="transmembrane region" description="Helical" evidence="3">
    <location>
        <begin position="12"/>
        <end position="32"/>
    </location>
</feature>
<dbReference type="InterPro" id="IPR001611">
    <property type="entry name" value="Leu-rich_rpt"/>
</dbReference>
<dbReference type="SMART" id="SM00369">
    <property type="entry name" value="LRR_TYP"/>
    <property type="match status" value="3"/>
</dbReference>
<proteinExistence type="predicted"/>
<keyword evidence="2" id="KW-0677">Repeat</keyword>
<evidence type="ECO:0000313" key="4">
    <source>
        <dbReference type="Proteomes" id="UP000504635"/>
    </source>
</evidence>
<evidence type="ECO:0000256" key="3">
    <source>
        <dbReference type="SAM" id="Phobius"/>
    </source>
</evidence>
<dbReference type="Pfam" id="PF13855">
    <property type="entry name" value="LRR_8"/>
    <property type="match status" value="1"/>
</dbReference>
<dbReference type="SUPFAM" id="SSF52058">
    <property type="entry name" value="L domain-like"/>
    <property type="match status" value="1"/>
</dbReference>
<dbReference type="RefSeq" id="XP_030761800.1">
    <property type="nucleotide sequence ID" value="XM_030905940.1"/>
</dbReference>
<dbReference type="InterPro" id="IPR032675">
    <property type="entry name" value="LRR_dom_sf"/>
</dbReference>
<evidence type="ECO:0000313" key="6">
    <source>
        <dbReference type="RefSeq" id="XP_030761801.1"/>
    </source>
</evidence>
<evidence type="ECO:0000313" key="5">
    <source>
        <dbReference type="RefSeq" id="XP_030761800.1"/>
    </source>
</evidence>
<name>A0A6J2YFZ3_SITOR</name>
<keyword evidence="3" id="KW-1133">Transmembrane helix</keyword>
<gene>
    <name evidence="5 6" type="primary">LOC115886682</name>
</gene>